<feature type="region of interest" description="Disordered" evidence="1">
    <location>
        <begin position="114"/>
        <end position="215"/>
    </location>
</feature>
<gene>
    <name evidence="2" type="ORF">M378DRAFT_167045</name>
</gene>
<evidence type="ECO:0000313" key="2">
    <source>
        <dbReference type="EMBL" id="KIL61398.1"/>
    </source>
</evidence>
<dbReference type="EMBL" id="KN818285">
    <property type="protein sequence ID" value="KIL61398.1"/>
    <property type="molecule type" value="Genomic_DNA"/>
</dbReference>
<keyword evidence="3" id="KW-1185">Reference proteome</keyword>
<dbReference type="AlphaFoldDB" id="A0A0C2WYC5"/>
<feature type="compositionally biased region" description="Basic and acidic residues" evidence="1">
    <location>
        <begin position="1"/>
        <end position="29"/>
    </location>
</feature>
<proteinExistence type="predicted"/>
<feature type="compositionally biased region" description="Basic residues" evidence="1">
    <location>
        <begin position="148"/>
        <end position="164"/>
    </location>
</feature>
<dbReference type="Proteomes" id="UP000054549">
    <property type="component" value="Unassembled WGS sequence"/>
</dbReference>
<accession>A0A0C2WYC5</accession>
<protein>
    <submittedName>
        <fullName evidence="2">Uncharacterized protein</fullName>
    </submittedName>
</protein>
<feature type="compositionally biased region" description="Low complexity" evidence="1">
    <location>
        <begin position="31"/>
        <end position="46"/>
    </location>
</feature>
<organism evidence="2 3">
    <name type="scientific">Amanita muscaria (strain Koide BX008)</name>
    <dbReference type="NCBI Taxonomy" id="946122"/>
    <lineage>
        <taxon>Eukaryota</taxon>
        <taxon>Fungi</taxon>
        <taxon>Dikarya</taxon>
        <taxon>Basidiomycota</taxon>
        <taxon>Agaricomycotina</taxon>
        <taxon>Agaricomycetes</taxon>
        <taxon>Agaricomycetidae</taxon>
        <taxon>Agaricales</taxon>
        <taxon>Pluteineae</taxon>
        <taxon>Amanitaceae</taxon>
        <taxon>Amanita</taxon>
    </lineage>
</organism>
<dbReference type="HOGENOM" id="CLU_1282940_0_0_1"/>
<sequence length="215" mass="24837">MAHEQSRRRPDSHPERPRAERHDASDRRAYHPYQSNSQHHPPSSQNKGEVTLSNHGLEAILHQQYGLASMYTNLYTTMMRDVMRTHSQITQRDPPSFPRNGYQHNRAVHVPSRKMNLPDRVGEKTTPLRDRLSVGDKKTATSSDNPRTSRRYTRVRNRKDKKKNKQPEEKQKDLDDELDGISRGISERIEKDKTMGMNVDEHVGPSGWGEPMGPL</sequence>
<feature type="compositionally biased region" description="Basic and acidic residues" evidence="1">
    <location>
        <begin position="116"/>
        <end position="139"/>
    </location>
</feature>
<dbReference type="InParanoid" id="A0A0C2WYC5"/>
<name>A0A0C2WYC5_AMAMK</name>
<reference evidence="2 3" key="1">
    <citation type="submission" date="2014-04" db="EMBL/GenBank/DDBJ databases">
        <title>Evolutionary Origins and Diversification of the Mycorrhizal Mutualists.</title>
        <authorList>
            <consortium name="DOE Joint Genome Institute"/>
            <consortium name="Mycorrhizal Genomics Consortium"/>
            <person name="Kohler A."/>
            <person name="Kuo A."/>
            <person name="Nagy L.G."/>
            <person name="Floudas D."/>
            <person name="Copeland A."/>
            <person name="Barry K.W."/>
            <person name="Cichocki N."/>
            <person name="Veneault-Fourrey C."/>
            <person name="LaButti K."/>
            <person name="Lindquist E.A."/>
            <person name="Lipzen A."/>
            <person name="Lundell T."/>
            <person name="Morin E."/>
            <person name="Murat C."/>
            <person name="Riley R."/>
            <person name="Ohm R."/>
            <person name="Sun H."/>
            <person name="Tunlid A."/>
            <person name="Henrissat B."/>
            <person name="Grigoriev I.V."/>
            <person name="Hibbett D.S."/>
            <person name="Martin F."/>
        </authorList>
    </citation>
    <scope>NUCLEOTIDE SEQUENCE [LARGE SCALE GENOMIC DNA]</scope>
    <source>
        <strain evidence="2 3">Koide BX008</strain>
    </source>
</reference>
<feature type="region of interest" description="Disordered" evidence="1">
    <location>
        <begin position="1"/>
        <end position="50"/>
    </location>
</feature>
<evidence type="ECO:0000256" key="1">
    <source>
        <dbReference type="SAM" id="MobiDB-lite"/>
    </source>
</evidence>
<evidence type="ECO:0000313" key="3">
    <source>
        <dbReference type="Proteomes" id="UP000054549"/>
    </source>
</evidence>
<feature type="compositionally biased region" description="Basic and acidic residues" evidence="1">
    <location>
        <begin position="185"/>
        <end position="203"/>
    </location>
</feature>